<feature type="transmembrane region" description="Helical" evidence="1">
    <location>
        <begin position="80"/>
        <end position="98"/>
    </location>
</feature>
<evidence type="ECO:0000313" key="3">
    <source>
        <dbReference type="Proteomes" id="UP000031014"/>
    </source>
</evidence>
<protein>
    <submittedName>
        <fullName evidence="2">Uncharacterized protein</fullName>
    </submittedName>
</protein>
<proteinExistence type="predicted"/>
<name>A0A0A8X5M2_MESS1</name>
<dbReference type="OrthoDB" id="9809859at2"/>
<accession>A0A0A8X5M2</accession>
<evidence type="ECO:0000313" key="2">
    <source>
        <dbReference type="EMBL" id="GAM14569.1"/>
    </source>
</evidence>
<sequence length="187" mass="20549">MAKKLSAGSIASLIGAAALIFASIKFPWWGMKFYAPQYMEGLDIIVYPSKLAGDIDIVNGLNHYIGMAPFSNESFPELQYLPGLIMGLAAIIIIVALVRKKSLLYVPPALLIVGGALGIYDMNRWLTKFGTELDPKAPIELEPFVPPIIGENILANFVTHSYFTTGSFLLGAGFLLTLLPFWLERRK</sequence>
<feature type="transmembrane region" description="Helical" evidence="1">
    <location>
        <begin position="162"/>
        <end position="183"/>
    </location>
</feature>
<dbReference type="RefSeq" id="WP_041966305.1">
    <property type="nucleotide sequence ID" value="NZ_BASE01000060.1"/>
</dbReference>
<dbReference type="Proteomes" id="UP000031014">
    <property type="component" value="Unassembled WGS sequence"/>
</dbReference>
<dbReference type="AlphaFoldDB" id="A0A0A8X5M2"/>
<keyword evidence="1" id="KW-0472">Membrane</keyword>
<organism evidence="2 3">
    <name type="scientific">Mesobacillus selenatarsenatis (strain DSM 18680 / JCM 14380 / FERM P-15431 / SF-1)</name>
    <dbReference type="NCBI Taxonomy" id="1321606"/>
    <lineage>
        <taxon>Bacteria</taxon>
        <taxon>Bacillati</taxon>
        <taxon>Bacillota</taxon>
        <taxon>Bacilli</taxon>
        <taxon>Bacillales</taxon>
        <taxon>Bacillaceae</taxon>
        <taxon>Mesobacillus</taxon>
    </lineage>
</organism>
<feature type="transmembrane region" description="Helical" evidence="1">
    <location>
        <begin position="103"/>
        <end position="120"/>
    </location>
</feature>
<dbReference type="STRING" id="1321606.SAMD00020551_2720"/>
<keyword evidence="1" id="KW-0812">Transmembrane</keyword>
<reference evidence="2 3" key="1">
    <citation type="submission" date="2013-06" db="EMBL/GenBank/DDBJ databases">
        <title>Whole genome shotgun sequence of Bacillus selenatarsenatis SF-1.</title>
        <authorList>
            <person name="Kuroda M."/>
            <person name="Sei K."/>
            <person name="Yamashita M."/>
            <person name="Ike M."/>
        </authorList>
    </citation>
    <scope>NUCLEOTIDE SEQUENCE [LARGE SCALE GENOMIC DNA]</scope>
    <source>
        <strain evidence="2 3">SF-1</strain>
    </source>
</reference>
<gene>
    <name evidence="2" type="ORF">SAMD00020551_2720</name>
</gene>
<keyword evidence="3" id="KW-1185">Reference proteome</keyword>
<evidence type="ECO:0000256" key="1">
    <source>
        <dbReference type="SAM" id="Phobius"/>
    </source>
</evidence>
<keyword evidence="1" id="KW-1133">Transmembrane helix</keyword>
<dbReference type="EMBL" id="BASE01000060">
    <property type="protein sequence ID" value="GAM14569.1"/>
    <property type="molecule type" value="Genomic_DNA"/>
</dbReference>
<comment type="caution">
    <text evidence="2">The sequence shown here is derived from an EMBL/GenBank/DDBJ whole genome shotgun (WGS) entry which is preliminary data.</text>
</comment>